<feature type="compositionally biased region" description="Basic and acidic residues" evidence="1">
    <location>
        <begin position="313"/>
        <end position="330"/>
    </location>
</feature>
<organism evidence="3 4">
    <name type="scientific">Babesia bigemina</name>
    <dbReference type="NCBI Taxonomy" id="5866"/>
    <lineage>
        <taxon>Eukaryota</taxon>
        <taxon>Sar</taxon>
        <taxon>Alveolata</taxon>
        <taxon>Apicomplexa</taxon>
        <taxon>Aconoidasida</taxon>
        <taxon>Piroplasmida</taxon>
        <taxon>Babesiidae</taxon>
        <taxon>Babesia</taxon>
    </lineage>
</organism>
<dbReference type="AlphaFoldDB" id="A0A061DEM8"/>
<feature type="signal peptide" evidence="2">
    <location>
        <begin position="1"/>
        <end position="24"/>
    </location>
</feature>
<protein>
    <submittedName>
        <fullName evidence="3">Uncharacterized protein</fullName>
    </submittedName>
</protein>
<feature type="compositionally biased region" description="Polar residues" evidence="1">
    <location>
        <begin position="635"/>
        <end position="650"/>
    </location>
</feature>
<feature type="compositionally biased region" description="Basic residues" evidence="1">
    <location>
        <begin position="530"/>
        <end position="579"/>
    </location>
</feature>
<feature type="region of interest" description="Disordered" evidence="1">
    <location>
        <begin position="139"/>
        <end position="212"/>
    </location>
</feature>
<evidence type="ECO:0000256" key="1">
    <source>
        <dbReference type="SAM" id="MobiDB-lite"/>
    </source>
</evidence>
<feature type="region of interest" description="Disordered" evidence="1">
    <location>
        <begin position="397"/>
        <end position="769"/>
    </location>
</feature>
<name>A0A061DEM8_BABBI</name>
<feature type="compositionally biased region" description="Acidic residues" evidence="1">
    <location>
        <begin position="511"/>
        <end position="522"/>
    </location>
</feature>
<dbReference type="OMA" id="HSGANET"/>
<feature type="region of interest" description="Disordered" evidence="1">
    <location>
        <begin position="244"/>
        <end position="337"/>
    </location>
</feature>
<dbReference type="EMBL" id="LK391710">
    <property type="protein sequence ID" value="CDR97555.1"/>
    <property type="molecule type" value="Genomic_DNA"/>
</dbReference>
<sequence length="769" mass="83631">MKARFVFSTLLAVVAHHQVLECFAEQYEMHNGEGDTSLLNEPYDDSVRNEESGLVGSAPQDFPLYSSRNTSLKGKKSSAKLPESTMNRTSSLTNGRHILQKMRSKSAVMKSPSSNDNADEKKVFRVKKTVEILIDAPTSSAKGDGDAGRNMSTKSTVVEVPDSSRSDIDVTAEVPSAETQSERPVYDETVVPKSSPPEFGMEGDTVKNRLPQSAMQYEDEKTGMVREDEDGLLFNNGVKELDYSETMSSQKVEPTLEPDADGSATYETFPLSTEDGYDSQNAIRRSPVESDSDVYESSSGMVMPHHRSSNPLHPEDGTGDDEGHGRRDGSIVRGNTRVKHGYRLGGLNEPSNYFAPARYADNTHHRGLHKGGVKAHHRKRSTKKHYNKLGDEYLTNYRSELKENSPRRKKMARSDSTGDVTTEAAERSIDPESSSIEVDVIGDDNSDGDMTNEVSGVPVYPQMLEKEATVDTETANADVDEDTMPIEEDSDAIETSDSPKMESELSSDSSDTVDEIEPDEISDGTALRGLRSKGRKAPKKIAKPAKSKAPKKNKKKPVNKRKRGDKKAKRSKRLEKKRMARAERKRSEKAAKQAKIAAKKSRKEAKKAAKDVIVLENSTTDDVNVIAAPSETAAPKSTSDSPNDGKTGSDGNDPPISVKAIADSTEKATTSEENSADAGKGPADSATSDNTVSLNGSNKASVASFEDTSMSADDTAEGNAAEKDNTPDVESPSSDEGDEDEMSDSQEDLDEESEADDVDEDDSEEVTHL</sequence>
<feature type="compositionally biased region" description="Acidic residues" evidence="1">
    <location>
        <begin position="733"/>
        <end position="769"/>
    </location>
</feature>
<feature type="compositionally biased region" description="Polar residues" evidence="1">
    <location>
        <begin position="84"/>
        <end position="94"/>
    </location>
</feature>
<dbReference type="KEGG" id="bbig:BBBOND_0400470"/>
<evidence type="ECO:0000313" key="3">
    <source>
        <dbReference type="EMBL" id="CDR97555.1"/>
    </source>
</evidence>
<keyword evidence="2" id="KW-0732">Signal</keyword>
<feature type="compositionally biased region" description="Polar residues" evidence="1">
    <location>
        <begin position="685"/>
        <end position="712"/>
    </location>
</feature>
<feature type="chain" id="PRO_5001600841" evidence="2">
    <location>
        <begin position="25"/>
        <end position="769"/>
    </location>
</feature>
<evidence type="ECO:0000313" key="4">
    <source>
        <dbReference type="Proteomes" id="UP000033188"/>
    </source>
</evidence>
<dbReference type="GeneID" id="24566096"/>
<feature type="compositionally biased region" description="Basic and acidic residues" evidence="1">
    <location>
        <begin position="580"/>
        <end position="591"/>
    </location>
</feature>
<feature type="compositionally biased region" description="Acidic residues" evidence="1">
    <location>
        <begin position="478"/>
        <end position="494"/>
    </location>
</feature>
<feature type="region of interest" description="Disordered" evidence="1">
    <location>
        <begin position="65"/>
        <end position="96"/>
    </location>
</feature>
<evidence type="ECO:0000256" key="2">
    <source>
        <dbReference type="SAM" id="SignalP"/>
    </source>
</evidence>
<keyword evidence="4" id="KW-1185">Reference proteome</keyword>
<dbReference type="RefSeq" id="XP_012769741.1">
    <property type="nucleotide sequence ID" value="XM_012914287.1"/>
</dbReference>
<dbReference type="Proteomes" id="UP000033188">
    <property type="component" value="Chromosome 4"/>
</dbReference>
<dbReference type="OrthoDB" id="10550051at2759"/>
<gene>
    <name evidence="3" type="ORF">BBBOND_0400470</name>
</gene>
<accession>A0A061DEM8</accession>
<dbReference type="VEuPathDB" id="PiroplasmaDB:BBBOND_0400470"/>
<reference evidence="4" key="1">
    <citation type="journal article" date="2014" name="Nucleic Acids Res.">
        <title>The evolutionary dynamics of variant antigen genes in Babesia reveal a history of genomic innovation underlying host-parasite interaction.</title>
        <authorList>
            <person name="Jackson A.P."/>
            <person name="Otto T.D."/>
            <person name="Darby A."/>
            <person name="Ramaprasad A."/>
            <person name="Xia D."/>
            <person name="Echaide I.E."/>
            <person name="Farber M."/>
            <person name="Gahlot S."/>
            <person name="Gamble J."/>
            <person name="Gupta D."/>
            <person name="Gupta Y."/>
            <person name="Jackson L."/>
            <person name="Malandrin L."/>
            <person name="Malas T.B."/>
            <person name="Moussa E."/>
            <person name="Nair M."/>
            <person name="Reid A.J."/>
            <person name="Sanders M."/>
            <person name="Sharma J."/>
            <person name="Tracey A."/>
            <person name="Quail M.A."/>
            <person name="Weir W."/>
            <person name="Wastling J.M."/>
            <person name="Hall N."/>
            <person name="Willadsen P."/>
            <person name="Lingelbach K."/>
            <person name="Shiels B."/>
            <person name="Tait A."/>
            <person name="Berriman M."/>
            <person name="Allred D.R."/>
            <person name="Pain A."/>
        </authorList>
    </citation>
    <scope>NUCLEOTIDE SEQUENCE [LARGE SCALE GENOMIC DNA]</scope>
    <source>
        <strain evidence="4">Bond</strain>
    </source>
</reference>
<proteinExistence type="predicted"/>